<dbReference type="EMBL" id="HACA01004174">
    <property type="protein sequence ID" value="CDW21535.1"/>
    <property type="molecule type" value="Transcribed_RNA"/>
</dbReference>
<evidence type="ECO:0000313" key="1">
    <source>
        <dbReference type="EMBL" id="CDW21535.1"/>
    </source>
</evidence>
<accession>A0A0K2T6V7</accession>
<protein>
    <submittedName>
        <fullName evidence="1">Uncharacterized protein</fullName>
    </submittedName>
</protein>
<sequence>MNISSTLFEKGF</sequence>
<organism evidence="1">
    <name type="scientific">Lepeophtheirus salmonis</name>
    <name type="common">Salmon louse</name>
    <name type="synonym">Caligus salmonis</name>
    <dbReference type="NCBI Taxonomy" id="72036"/>
    <lineage>
        <taxon>Eukaryota</taxon>
        <taxon>Metazoa</taxon>
        <taxon>Ecdysozoa</taxon>
        <taxon>Arthropoda</taxon>
        <taxon>Crustacea</taxon>
        <taxon>Multicrustacea</taxon>
        <taxon>Hexanauplia</taxon>
        <taxon>Copepoda</taxon>
        <taxon>Siphonostomatoida</taxon>
        <taxon>Caligidae</taxon>
        <taxon>Lepeophtheirus</taxon>
    </lineage>
</organism>
<proteinExistence type="predicted"/>
<name>A0A0K2T6V7_LEPSM</name>
<reference evidence="1" key="1">
    <citation type="submission" date="2014-05" db="EMBL/GenBank/DDBJ databases">
        <authorList>
            <person name="Chronopoulou M."/>
        </authorList>
    </citation>
    <scope>NUCLEOTIDE SEQUENCE</scope>
    <source>
        <tissue evidence="1">Whole organism</tissue>
    </source>
</reference>